<gene>
    <name evidence="3" type="ORF">SO802_000625</name>
</gene>
<dbReference type="SUPFAM" id="SSF53474">
    <property type="entry name" value="alpha/beta-Hydrolases"/>
    <property type="match status" value="1"/>
</dbReference>
<keyword evidence="4" id="KW-1185">Reference proteome</keyword>
<keyword evidence="1" id="KW-0378">Hydrolase</keyword>
<dbReference type="InterPro" id="IPR029058">
    <property type="entry name" value="AB_hydrolase_fold"/>
</dbReference>
<dbReference type="EMBL" id="JAZDWU010000001">
    <property type="protein sequence ID" value="KAL0013556.1"/>
    <property type="molecule type" value="Genomic_DNA"/>
</dbReference>
<feature type="domain" description="Fungal lipase-type" evidence="2">
    <location>
        <begin position="133"/>
        <end position="186"/>
    </location>
</feature>
<sequence length="460" mass="52361">MPSERQIVACSEPPHIEGFNWNSKCHVIPAIARLVEAVYILCREPKGYQDPALPCLDDFNFKLIYRLIDEEDKPIFGATFEYKGESLPNIPQFVIAFRGTSLKPETAAQDITLDKLCFGNRLHESSRFQHAMNYIHDMVTSPKGARVWLAGHSLGAAMALLAGKEMAKKNYLIETYLFNPPFCSDLITRCIKNESVNFGIQLTKNVAKLIRSRFGKDHQHQEAQANDAFNALSNWVPNIFVHPDDPICSAYIHYFKNRWKMLEFGFKEVERVAAMKTMRMVLGMDSSSEAMHLLPSAKLTINEVEFPREIPGLRVWIKEAALPCCGCGDYPIQSRRMGLACQSPQRPPLDAKQWAGIGQEEKVENRSHVCPYVEGFIVPGEDAEERVFERPLAPIIVQYVLIVSQVFRQLLVLHQSPLESLPFLFSLRFLRLLLSFRAGSIRTPRAFPASDTHRRRHSFP</sequence>
<protein>
    <recommendedName>
        <fullName evidence="2">Fungal lipase-type domain-containing protein</fullName>
    </recommendedName>
</protein>
<evidence type="ECO:0000313" key="4">
    <source>
        <dbReference type="Proteomes" id="UP001459277"/>
    </source>
</evidence>
<proteinExistence type="predicted"/>
<dbReference type="PANTHER" id="PTHR31479:SF31">
    <property type="entry name" value="ALPHA_BETA-HYDROLASES SUPERFAMILY PROTEIN"/>
    <property type="match status" value="1"/>
</dbReference>
<evidence type="ECO:0000313" key="3">
    <source>
        <dbReference type="EMBL" id="KAL0013556.1"/>
    </source>
</evidence>
<evidence type="ECO:0000256" key="1">
    <source>
        <dbReference type="ARBA" id="ARBA00022801"/>
    </source>
</evidence>
<dbReference type="GO" id="GO:0016787">
    <property type="term" value="F:hydrolase activity"/>
    <property type="evidence" value="ECO:0007669"/>
    <property type="project" value="UniProtKB-KW"/>
</dbReference>
<name>A0AAW2DT12_9ROSI</name>
<accession>A0AAW2DT12</accession>
<dbReference type="InterPro" id="IPR002921">
    <property type="entry name" value="Fungal_lipase-type"/>
</dbReference>
<comment type="caution">
    <text evidence="3">The sequence shown here is derived from an EMBL/GenBank/DDBJ whole genome shotgun (WGS) entry which is preliminary data.</text>
</comment>
<dbReference type="Pfam" id="PF01764">
    <property type="entry name" value="Lipase_3"/>
    <property type="match status" value="1"/>
</dbReference>
<dbReference type="Gene3D" id="3.40.50.1820">
    <property type="entry name" value="alpha/beta hydrolase"/>
    <property type="match status" value="1"/>
</dbReference>
<dbReference type="PANTHER" id="PTHR31479">
    <property type="entry name" value="ALPHA/BETA-HYDROLASES SUPERFAMILY PROTEIN"/>
    <property type="match status" value="1"/>
</dbReference>
<reference evidence="3 4" key="1">
    <citation type="submission" date="2024-01" db="EMBL/GenBank/DDBJ databases">
        <title>A telomere-to-telomere, gap-free genome of sweet tea (Lithocarpus litseifolius).</title>
        <authorList>
            <person name="Zhou J."/>
        </authorList>
    </citation>
    <scope>NUCLEOTIDE SEQUENCE [LARGE SCALE GENOMIC DNA]</scope>
    <source>
        <strain evidence="3">Zhou-2022a</strain>
        <tissue evidence="3">Leaf</tissue>
    </source>
</reference>
<evidence type="ECO:0000259" key="2">
    <source>
        <dbReference type="Pfam" id="PF01764"/>
    </source>
</evidence>
<organism evidence="3 4">
    <name type="scientific">Lithocarpus litseifolius</name>
    <dbReference type="NCBI Taxonomy" id="425828"/>
    <lineage>
        <taxon>Eukaryota</taxon>
        <taxon>Viridiplantae</taxon>
        <taxon>Streptophyta</taxon>
        <taxon>Embryophyta</taxon>
        <taxon>Tracheophyta</taxon>
        <taxon>Spermatophyta</taxon>
        <taxon>Magnoliopsida</taxon>
        <taxon>eudicotyledons</taxon>
        <taxon>Gunneridae</taxon>
        <taxon>Pentapetalae</taxon>
        <taxon>rosids</taxon>
        <taxon>fabids</taxon>
        <taxon>Fagales</taxon>
        <taxon>Fagaceae</taxon>
        <taxon>Lithocarpus</taxon>
    </lineage>
</organism>
<dbReference type="AlphaFoldDB" id="A0AAW2DT12"/>
<dbReference type="Proteomes" id="UP001459277">
    <property type="component" value="Unassembled WGS sequence"/>
</dbReference>
<dbReference type="GO" id="GO:0006629">
    <property type="term" value="P:lipid metabolic process"/>
    <property type="evidence" value="ECO:0007669"/>
    <property type="project" value="InterPro"/>
</dbReference>